<evidence type="ECO:0000313" key="2">
    <source>
        <dbReference type="EMBL" id="KYO32168.1"/>
    </source>
</evidence>
<dbReference type="Proteomes" id="UP000050525">
    <property type="component" value="Unassembled WGS sequence"/>
</dbReference>
<keyword evidence="3" id="KW-1185">Reference proteome</keyword>
<protein>
    <submittedName>
        <fullName evidence="2">Uncharacterized protein</fullName>
    </submittedName>
</protein>
<evidence type="ECO:0000256" key="1">
    <source>
        <dbReference type="SAM" id="MobiDB-lite"/>
    </source>
</evidence>
<proteinExistence type="predicted"/>
<comment type="caution">
    <text evidence="2">The sequence shown here is derived from an EMBL/GenBank/DDBJ whole genome shotgun (WGS) entry which is preliminary data.</text>
</comment>
<feature type="region of interest" description="Disordered" evidence="1">
    <location>
        <begin position="1"/>
        <end position="31"/>
    </location>
</feature>
<feature type="compositionally biased region" description="Basic and acidic residues" evidence="1">
    <location>
        <begin position="1"/>
        <end position="12"/>
    </location>
</feature>
<dbReference type="AlphaFoldDB" id="A0A151N5T2"/>
<name>A0A151N5T2_ALLMI</name>
<sequence>MLGNEHKAEMRKGAAKGNPNRESHREVTRAWRSGPFRESSYAATLGSAWPGDWKPKRERTRTFDDQLCS</sequence>
<organism evidence="2 3">
    <name type="scientific">Alligator mississippiensis</name>
    <name type="common">American alligator</name>
    <dbReference type="NCBI Taxonomy" id="8496"/>
    <lineage>
        <taxon>Eukaryota</taxon>
        <taxon>Metazoa</taxon>
        <taxon>Chordata</taxon>
        <taxon>Craniata</taxon>
        <taxon>Vertebrata</taxon>
        <taxon>Euteleostomi</taxon>
        <taxon>Archelosauria</taxon>
        <taxon>Archosauria</taxon>
        <taxon>Crocodylia</taxon>
        <taxon>Alligatoridae</taxon>
        <taxon>Alligatorinae</taxon>
        <taxon>Alligator</taxon>
    </lineage>
</organism>
<feature type="compositionally biased region" description="Basic and acidic residues" evidence="1">
    <location>
        <begin position="19"/>
        <end position="29"/>
    </location>
</feature>
<evidence type="ECO:0000313" key="3">
    <source>
        <dbReference type="Proteomes" id="UP000050525"/>
    </source>
</evidence>
<feature type="compositionally biased region" description="Basic and acidic residues" evidence="1">
    <location>
        <begin position="60"/>
        <end position="69"/>
    </location>
</feature>
<gene>
    <name evidence="2" type="ORF">Y1Q_0007158</name>
</gene>
<dbReference type="EMBL" id="AKHW03004004">
    <property type="protein sequence ID" value="KYO32168.1"/>
    <property type="molecule type" value="Genomic_DNA"/>
</dbReference>
<reference evidence="2 3" key="1">
    <citation type="journal article" date="2012" name="Genome Biol.">
        <title>Sequencing three crocodilian genomes to illuminate the evolution of archosaurs and amniotes.</title>
        <authorList>
            <person name="St John J.A."/>
            <person name="Braun E.L."/>
            <person name="Isberg S.R."/>
            <person name="Miles L.G."/>
            <person name="Chong A.Y."/>
            <person name="Gongora J."/>
            <person name="Dalzell P."/>
            <person name="Moran C."/>
            <person name="Bed'hom B."/>
            <person name="Abzhanov A."/>
            <person name="Burgess S.C."/>
            <person name="Cooksey A.M."/>
            <person name="Castoe T.A."/>
            <person name="Crawford N.G."/>
            <person name="Densmore L.D."/>
            <person name="Drew J.C."/>
            <person name="Edwards S.V."/>
            <person name="Faircloth B.C."/>
            <person name="Fujita M.K."/>
            <person name="Greenwold M.J."/>
            <person name="Hoffmann F.G."/>
            <person name="Howard J.M."/>
            <person name="Iguchi T."/>
            <person name="Janes D.E."/>
            <person name="Khan S.Y."/>
            <person name="Kohno S."/>
            <person name="de Koning A.J."/>
            <person name="Lance S.L."/>
            <person name="McCarthy F.M."/>
            <person name="McCormack J.E."/>
            <person name="Merchant M.E."/>
            <person name="Peterson D.G."/>
            <person name="Pollock D.D."/>
            <person name="Pourmand N."/>
            <person name="Raney B.J."/>
            <person name="Roessler K.A."/>
            <person name="Sanford J.R."/>
            <person name="Sawyer R.H."/>
            <person name="Schmidt C.J."/>
            <person name="Triplett E.W."/>
            <person name="Tuberville T.D."/>
            <person name="Venegas-Anaya M."/>
            <person name="Howard J.T."/>
            <person name="Jarvis E.D."/>
            <person name="Guillette L.J.Jr."/>
            <person name="Glenn T.C."/>
            <person name="Green R.E."/>
            <person name="Ray D.A."/>
        </authorList>
    </citation>
    <scope>NUCLEOTIDE SEQUENCE [LARGE SCALE GENOMIC DNA]</scope>
    <source>
        <strain evidence="2">KSC_2009_1</strain>
    </source>
</reference>
<accession>A0A151N5T2</accession>
<feature type="region of interest" description="Disordered" evidence="1">
    <location>
        <begin position="44"/>
        <end position="69"/>
    </location>
</feature>